<proteinExistence type="predicted"/>
<feature type="compositionally biased region" description="Polar residues" evidence="1">
    <location>
        <begin position="354"/>
        <end position="376"/>
    </location>
</feature>
<feature type="region of interest" description="Disordered" evidence="1">
    <location>
        <begin position="1083"/>
        <end position="1150"/>
    </location>
</feature>
<organism evidence="2 3">
    <name type="scientific">Leucocoprinus leucothites</name>
    <dbReference type="NCBI Taxonomy" id="201217"/>
    <lineage>
        <taxon>Eukaryota</taxon>
        <taxon>Fungi</taxon>
        <taxon>Dikarya</taxon>
        <taxon>Basidiomycota</taxon>
        <taxon>Agaricomycotina</taxon>
        <taxon>Agaricomycetes</taxon>
        <taxon>Agaricomycetidae</taxon>
        <taxon>Agaricales</taxon>
        <taxon>Agaricineae</taxon>
        <taxon>Agaricaceae</taxon>
        <taxon>Leucocoprinus</taxon>
    </lineage>
</organism>
<feature type="region of interest" description="Disordered" evidence="1">
    <location>
        <begin position="1028"/>
        <end position="1054"/>
    </location>
</feature>
<dbReference type="OrthoDB" id="3269353at2759"/>
<comment type="caution">
    <text evidence="2">The sequence shown here is derived from an EMBL/GenBank/DDBJ whole genome shotgun (WGS) entry which is preliminary data.</text>
</comment>
<sequence>MSRLTASPFHKPSPFVFPKEPISPPETLLTDTGYPTVTAIPPVSGEQREGRNEEPIPFIHADTTLQSRLGRPSISYQNSGFRDTPNRSVHRNYRFFVVVIPPPRLINEHGQLGHTLASGPSHRLSQGIIMPLFPTMYGQLTAIAREFNFPSTAGLCLYLHVNESGVVMTPRISDESWHMLWSHLFESPSLPRGPPIGGRIEFDIDSQHARWYSSWLSTMVRDRVERPFSHIPSGAPSVVMPTEHRDSIDIDGDLRDSEQLENLQVQPRHGGHSRHVPRKLSLVDRFDILTSHTESKAGSAQALVPPDQGVPNSKALSPIVQEEEPHSAREQLDNRVKSWRASAVTKPSSLAARGQTSLEPFNLPNNVSCGEDTPSSASIELNLDDFTWSVSSVGPGDSDFMSLGSPSERLPSPDMARRMLDDSPPTPSTATSWGAPLSYPPSPLSDFRPPSLDLAFRSIFSPPMTPATATSWGPLSPTSSSGWHYDIPRAHSIHLGERGEFSRPVTPSTATSWGAPLSYPPTPTTPFHVQTPDVAKRSFDLSQELGFATVRLASGEQPWHFVWPYYNTRRAVAASLSSEMQPWHCVWPYYNAQNVAASSTEIVVKHASRYPFLSIYPPVYPYFDLYPAKTTSTDQKTKSTISIKVTLGTRYPSLQIYTPVYPHNLVIYPEIQQPKESLASIFVASSQYPSFDIYPAVYPYFDLYPAISFPLPAPSAEATGLSHGSYPNLIIYPAVYPNFDIYPMKAAEVVVKKAGSVLKQIQVTLSAQYPKFNIYPAVYPNFDIYPVFSTDKKLAANLSSLTVSKSQYPIFDLYPAVYPHFRIYPSKAGNGTTSATRNIQTAIIISQSDAYPIIRPYPPVYPSFDLYPSMTTAVTVSEVREITVLLPFASSYPTFEIYPPVYPCFSLYPSIAGQVKAVQGTEIWGTAISHYPYFQIYKPVYPHLNIYPPIPTSMMLLPEARTDVSTARQLHDRPSRKSHHDLHQEVFQYHPVRTPSGTGMTIRPEADLLPLLPLSVPNRHSPRRIAATRSPTGPAFHRPVTPPALPSPSRQLPTPPLLANGIPRSPSVMEQMAGFRAEVATARRYPPPAQSPSRTRASMISPLRQMPVPRSAESSAYSNETLASVPSSGLHRARSAGNAGRTPTIKPRIRDSFIVQRRHDL</sequence>
<protein>
    <submittedName>
        <fullName evidence="2">Uncharacterized protein</fullName>
    </submittedName>
</protein>
<name>A0A8H5LNK7_9AGAR</name>
<keyword evidence="3" id="KW-1185">Reference proteome</keyword>
<evidence type="ECO:0000313" key="2">
    <source>
        <dbReference type="EMBL" id="KAF5363786.1"/>
    </source>
</evidence>
<feature type="region of interest" description="Disordered" evidence="1">
    <location>
        <begin position="345"/>
        <end position="376"/>
    </location>
</feature>
<gene>
    <name evidence="2" type="ORF">D9756_000415</name>
</gene>
<evidence type="ECO:0000313" key="3">
    <source>
        <dbReference type="Proteomes" id="UP000559027"/>
    </source>
</evidence>
<feature type="region of interest" description="Disordered" evidence="1">
    <location>
        <begin position="397"/>
        <end position="438"/>
    </location>
</feature>
<accession>A0A8H5LNK7</accession>
<reference evidence="2 3" key="1">
    <citation type="journal article" date="2020" name="ISME J.">
        <title>Uncovering the hidden diversity of litter-decomposition mechanisms in mushroom-forming fungi.</title>
        <authorList>
            <person name="Floudas D."/>
            <person name="Bentzer J."/>
            <person name="Ahren D."/>
            <person name="Johansson T."/>
            <person name="Persson P."/>
            <person name="Tunlid A."/>
        </authorList>
    </citation>
    <scope>NUCLEOTIDE SEQUENCE [LARGE SCALE GENOMIC DNA]</scope>
    <source>
        <strain evidence="2 3">CBS 146.42</strain>
    </source>
</reference>
<feature type="region of interest" description="Disordered" evidence="1">
    <location>
        <begin position="294"/>
        <end position="314"/>
    </location>
</feature>
<evidence type="ECO:0000256" key="1">
    <source>
        <dbReference type="SAM" id="MobiDB-lite"/>
    </source>
</evidence>
<dbReference type="AlphaFoldDB" id="A0A8H5LNK7"/>
<dbReference type="Proteomes" id="UP000559027">
    <property type="component" value="Unassembled WGS sequence"/>
</dbReference>
<dbReference type="EMBL" id="JAACJO010000001">
    <property type="protein sequence ID" value="KAF5363786.1"/>
    <property type="molecule type" value="Genomic_DNA"/>
</dbReference>
<feature type="compositionally biased region" description="Polar residues" evidence="1">
    <location>
        <begin position="1112"/>
        <end position="1127"/>
    </location>
</feature>